<reference evidence="1" key="1">
    <citation type="submission" date="2022-01" db="EMBL/GenBank/DDBJ databases">
        <authorList>
            <person name="Lagorce A."/>
        </authorList>
    </citation>
    <scope>NUCLEOTIDE SEQUENCE</scope>
    <source>
        <strain evidence="1">Th15_F1_A12</strain>
    </source>
</reference>
<evidence type="ECO:0000313" key="2">
    <source>
        <dbReference type="Proteomes" id="UP001295462"/>
    </source>
</evidence>
<protein>
    <submittedName>
        <fullName evidence="1">Uncharacterized protein</fullName>
    </submittedName>
</protein>
<proteinExistence type="predicted"/>
<organism evidence="1 2">
    <name type="scientific">Vibrio jasicida</name>
    <dbReference type="NCBI Taxonomy" id="766224"/>
    <lineage>
        <taxon>Bacteria</taxon>
        <taxon>Pseudomonadati</taxon>
        <taxon>Pseudomonadota</taxon>
        <taxon>Gammaproteobacteria</taxon>
        <taxon>Vibrionales</taxon>
        <taxon>Vibrionaceae</taxon>
        <taxon>Vibrio</taxon>
    </lineage>
</organism>
<name>A0AAU9QTA4_9VIBR</name>
<dbReference type="EMBL" id="CAKMUD010000094">
    <property type="protein sequence ID" value="CAH1599648.1"/>
    <property type="molecule type" value="Genomic_DNA"/>
</dbReference>
<dbReference type="Proteomes" id="UP001295462">
    <property type="component" value="Unassembled WGS sequence"/>
</dbReference>
<accession>A0AAU9QTA4</accession>
<evidence type="ECO:0000313" key="1">
    <source>
        <dbReference type="EMBL" id="CAH1599648.1"/>
    </source>
</evidence>
<dbReference type="AlphaFoldDB" id="A0AAU9QTA4"/>
<sequence length="46" mass="5520">MCNPDCVFYPHQDKVILPNYGLYVDHKNGKYMIHEWEFLSLFQANT</sequence>
<gene>
    <name evidence="1" type="ORF">THF1A12_40224</name>
</gene>
<comment type="caution">
    <text evidence="1">The sequence shown here is derived from an EMBL/GenBank/DDBJ whole genome shotgun (WGS) entry which is preliminary data.</text>
</comment>